<dbReference type="SUPFAM" id="SSF51197">
    <property type="entry name" value="Clavaminate synthase-like"/>
    <property type="match status" value="1"/>
</dbReference>
<dbReference type="Proteomes" id="UP000284403">
    <property type="component" value="Unassembled WGS sequence"/>
</dbReference>
<dbReference type="Gene3D" id="2.60.120.620">
    <property type="entry name" value="q2cbj1_9rhob like domain"/>
    <property type="match status" value="1"/>
</dbReference>
<evidence type="ECO:0000313" key="3">
    <source>
        <dbReference type="Proteomes" id="UP000284403"/>
    </source>
</evidence>
<dbReference type="PANTHER" id="PTHR20883:SF48">
    <property type="entry name" value="ECTOINE DIOXYGENASE"/>
    <property type="match status" value="1"/>
</dbReference>
<dbReference type="GeneID" id="40322459"/>
<dbReference type="AlphaFoldDB" id="A0A3R7MCU3"/>
<keyword evidence="2" id="KW-0223">Dioxygenase</keyword>
<reference evidence="2 3" key="1">
    <citation type="journal article" date="2018" name="BMC Genomics">
        <title>Genomic comparison of Trypanosoma conorhini and Trypanosoma rangeli to Trypanosoma cruzi strains of high and low virulence.</title>
        <authorList>
            <person name="Bradwell K.R."/>
            <person name="Koparde V.N."/>
            <person name="Matveyev A.V."/>
            <person name="Serrano M.G."/>
            <person name="Alves J.M."/>
            <person name="Parikh H."/>
            <person name="Huang B."/>
            <person name="Lee V."/>
            <person name="Espinosa-Alvarez O."/>
            <person name="Ortiz P.A."/>
            <person name="Costa-Martins A.G."/>
            <person name="Teixeira M.M."/>
            <person name="Buck G.A."/>
        </authorList>
    </citation>
    <scope>NUCLEOTIDE SEQUENCE [LARGE SCALE GENOMIC DNA]</scope>
    <source>
        <strain evidence="2 3">025E</strain>
    </source>
</reference>
<dbReference type="GO" id="GO:0046872">
    <property type="term" value="F:metal ion binding"/>
    <property type="evidence" value="ECO:0007669"/>
    <property type="project" value="UniProtKB-ARBA"/>
</dbReference>
<accession>A0A3R7MCU3</accession>
<gene>
    <name evidence="2" type="ORF">Tco025E_08848</name>
</gene>
<dbReference type="GO" id="GO:0051213">
    <property type="term" value="F:dioxygenase activity"/>
    <property type="evidence" value="ECO:0007669"/>
    <property type="project" value="UniProtKB-KW"/>
</dbReference>
<comment type="cofactor">
    <cofactor evidence="1">
        <name>Fe cation</name>
        <dbReference type="ChEBI" id="CHEBI:24875"/>
    </cofactor>
</comment>
<keyword evidence="3" id="KW-1185">Reference proteome</keyword>
<name>A0A3R7MCU3_9TRYP</name>
<dbReference type="OrthoDB" id="445007at2759"/>
<dbReference type="EMBL" id="MKKU01000899">
    <property type="protein sequence ID" value="RNF00234.1"/>
    <property type="molecule type" value="Genomic_DNA"/>
</dbReference>
<comment type="caution">
    <text evidence="2">The sequence shown here is derived from an EMBL/GenBank/DDBJ whole genome shotgun (WGS) entry which is preliminary data.</text>
</comment>
<dbReference type="RefSeq" id="XP_029224203.1">
    <property type="nucleotide sequence ID" value="XM_029375683.1"/>
</dbReference>
<evidence type="ECO:0000313" key="2">
    <source>
        <dbReference type="EMBL" id="RNF00234.1"/>
    </source>
</evidence>
<keyword evidence="2" id="KW-0560">Oxidoreductase</keyword>
<organism evidence="2 3">
    <name type="scientific">Trypanosoma conorhini</name>
    <dbReference type="NCBI Taxonomy" id="83891"/>
    <lineage>
        <taxon>Eukaryota</taxon>
        <taxon>Discoba</taxon>
        <taxon>Euglenozoa</taxon>
        <taxon>Kinetoplastea</taxon>
        <taxon>Metakinetoplastina</taxon>
        <taxon>Trypanosomatida</taxon>
        <taxon>Trypanosomatidae</taxon>
        <taxon>Trypanosoma</taxon>
    </lineage>
</organism>
<proteinExistence type="predicted"/>
<evidence type="ECO:0000256" key="1">
    <source>
        <dbReference type="ARBA" id="ARBA00001962"/>
    </source>
</evidence>
<sequence length="378" mass="42215">MHASRVAACGLRFLRSPFVASRLTAPPHLALSCRWKSYVLKFLRGQLPEDLKDINGALGCLYGTLPDVDEFGQFVIAPEIVDRFHQLGYMKLPRPVLDAQQVDKLADEVNELANNVEHHPKTEKLYATSLADLTGGPLFYCQGQWRAAWGMHDLIYLPTITVAASQILGNALVRLWYDEVFMKEARKGPCVPWQQNYARWQHTTPVNHVTVMIALDTMNKDRGAPCLVPGSHRWREGGLLPAVPYDPTKDEAQQLNTIWEIINEEESEMLMDTPPVTVDMKRGEALLIHPLTLFATHGNRSLDAARCCLIHYMGEKTYATQNGPLLPHTTKFQAGAMIQGPFYPVVFDPAMTEELAMLPEEPAAQQGAGDEVQQCGNS</sequence>
<dbReference type="PANTHER" id="PTHR20883">
    <property type="entry name" value="PHYTANOYL-COA DIOXYGENASE DOMAIN CONTAINING 1"/>
    <property type="match status" value="1"/>
</dbReference>
<dbReference type="InterPro" id="IPR008775">
    <property type="entry name" value="Phytyl_CoA_dOase-like"/>
</dbReference>
<dbReference type="Pfam" id="PF05721">
    <property type="entry name" value="PhyH"/>
    <property type="match status" value="1"/>
</dbReference>
<dbReference type="PROSITE" id="PS51257">
    <property type="entry name" value="PROKAR_LIPOPROTEIN"/>
    <property type="match status" value="1"/>
</dbReference>
<protein>
    <submittedName>
        <fullName evidence="2">Phytanoyl-CoA dioxygenase</fullName>
    </submittedName>
</protein>